<dbReference type="Gene3D" id="2.170.130.10">
    <property type="entry name" value="TonB-dependent receptor, plug domain"/>
    <property type="match status" value="1"/>
</dbReference>
<dbReference type="SUPFAM" id="SSF56935">
    <property type="entry name" value="Porins"/>
    <property type="match status" value="1"/>
</dbReference>
<evidence type="ECO:0000256" key="9">
    <source>
        <dbReference type="SAM" id="SignalP"/>
    </source>
</evidence>
<keyword evidence="3 7" id="KW-1134">Transmembrane beta strand</keyword>
<keyword evidence="2 7" id="KW-0813">Transport</keyword>
<dbReference type="InterPro" id="IPR023996">
    <property type="entry name" value="TonB-dep_OMP_SusC/RagA"/>
</dbReference>
<evidence type="ECO:0000256" key="8">
    <source>
        <dbReference type="SAM" id="MobiDB-lite"/>
    </source>
</evidence>
<evidence type="ECO:0000256" key="6">
    <source>
        <dbReference type="ARBA" id="ARBA00023237"/>
    </source>
</evidence>
<dbReference type="RefSeq" id="WP_264139939.1">
    <property type="nucleotide sequence ID" value="NZ_JAOYOD010000001.1"/>
</dbReference>
<dbReference type="PROSITE" id="PS52016">
    <property type="entry name" value="TONB_DEPENDENT_REC_3"/>
    <property type="match status" value="1"/>
</dbReference>
<organism evidence="11 12">
    <name type="scientific">Reichenbachiella ulvae</name>
    <dbReference type="NCBI Taxonomy" id="2980104"/>
    <lineage>
        <taxon>Bacteria</taxon>
        <taxon>Pseudomonadati</taxon>
        <taxon>Bacteroidota</taxon>
        <taxon>Cytophagia</taxon>
        <taxon>Cytophagales</taxon>
        <taxon>Reichenbachiellaceae</taxon>
        <taxon>Reichenbachiella</taxon>
    </lineage>
</organism>
<dbReference type="InterPro" id="IPR012910">
    <property type="entry name" value="Plug_dom"/>
</dbReference>
<evidence type="ECO:0000259" key="10">
    <source>
        <dbReference type="Pfam" id="PF07715"/>
    </source>
</evidence>
<dbReference type="NCBIfam" id="TIGR04057">
    <property type="entry name" value="SusC_RagA_signa"/>
    <property type="match status" value="1"/>
</dbReference>
<keyword evidence="5 7" id="KW-0472">Membrane</keyword>
<evidence type="ECO:0000256" key="5">
    <source>
        <dbReference type="ARBA" id="ARBA00023136"/>
    </source>
</evidence>
<feature type="domain" description="TonB-dependent receptor plug" evidence="10">
    <location>
        <begin position="119"/>
        <end position="240"/>
    </location>
</feature>
<feature type="region of interest" description="Disordered" evidence="8">
    <location>
        <begin position="951"/>
        <end position="973"/>
    </location>
</feature>
<keyword evidence="9" id="KW-0732">Signal</keyword>
<accession>A0ABT3CZA5</accession>
<keyword evidence="12" id="KW-1185">Reference proteome</keyword>
<dbReference type="SUPFAM" id="SSF49464">
    <property type="entry name" value="Carboxypeptidase regulatory domain-like"/>
    <property type="match status" value="1"/>
</dbReference>
<evidence type="ECO:0000256" key="2">
    <source>
        <dbReference type="ARBA" id="ARBA00022448"/>
    </source>
</evidence>
<evidence type="ECO:0000256" key="1">
    <source>
        <dbReference type="ARBA" id="ARBA00004571"/>
    </source>
</evidence>
<comment type="subcellular location">
    <subcellularLocation>
        <location evidence="1 7">Cell outer membrane</location>
        <topology evidence="1 7">Multi-pass membrane protein</topology>
    </subcellularLocation>
</comment>
<dbReference type="InterPro" id="IPR039426">
    <property type="entry name" value="TonB-dep_rcpt-like"/>
</dbReference>
<sequence length="1089" mass="118767">MRRILLICFMLLSALVTESWAQDRTVSGKVTDDAGEAIPGANIILKGSTTGTTSDIDGNWKLSVPSDGGILIFSFVGMAAQEVEIGSRSVIDVAMAADAKQLEELVVTAMGVSREKASLGYAQQSLSNEDVSRVKTDNIIGSLSGKAAGVNVRQTTTMGGSAVINIRGNSSITDNAPLFVIDGIPVQNKTRNTGVQAQGRRGYDYGNPASDINPEDIESMSILKGAAATALYGARGQNGVILITTKKGKSGKGIGVEISTGVSVGYINKNTFAEYQDEYGAGYGPYYGSSTPNGAMYEIDINGDGTDDLVVPTTEDASYGDPLDGSIVGYQWDSFVPGEENFGQAYAYEAGKTTPVDFFESQVISNTNVAFSGGNENATFRLSYTNLNQDDILPNSNLVKNTVSFNGTANLGSKLKTDVMFQYSNHDLTGGFSTGYSDNLMSQFRQWWQVNVDVKQLEDVYKRTGLNYTWNGASHDTPLTPIYWDNPYWTRYENYNTQVRDRVLSKVGINYQFNDWLSFSGRASVDNYSELREERRAVGSIAAEFGVNLTDESSGYARTDIEASEWNYNGMLNFNKNVTDDLNVAGLVGFNLQKESYESSFGSTSGGLAVPGLYSLSNSVSNNPFPVETLYEKEIYGYFGSLSLGFKNMLYLDGNYRIDVSSALPRENRQYDYWGTSLSFLFSEVLDVSWMDFGKVRASYGTVGNDTRALRVFDTYLRNDNFGLATSASLRNTKNNVNLRPELTTEVEFGVAGAFLDNRVSVDFAWYNRETTDQLMPVEVSRATGYSSKFINVGTIQNKGIELVLSGDVVRTQDFKYNLTFNFTRNRNKVLDLNDDNGNETDNYTIQSYQGGISSNATVGQPLGVLRGTGFSYHENGGKIVNSSGYYVAEADQIIGDPNPDYTMGFNNSLSYKGVTLGFLIDVSQGGDVYSLDMHYGQGTGVLAHTAGNNELGNPKRDPVTGDNTSGGILNKGVQADGSENTIRARADYYGGAYYWGNSSRNPASLTVYDASYVKLRELRLTYSLPEKLVGSWSQGVDLSLVGRNLWIIHKNTPYADPESGLGGQFSQGYLSGAYPAVRSVGFDVKFKF</sequence>
<evidence type="ECO:0000313" key="11">
    <source>
        <dbReference type="EMBL" id="MCV9389036.1"/>
    </source>
</evidence>
<dbReference type="InterPro" id="IPR036942">
    <property type="entry name" value="Beta-barrel_TonB_sf"/>
</dbReference>
<feature type="signal peptide" evidence="9">
    <location>
        <begin position="1"/>
        <end position="21"/>
    </location>
</feature>
<dbReference type="Proteomes" id="UP001300692">
    <property type="component" value="Unassembled WGS sequence"/>
</dbReference>
<proteinExistence type="inferred from homology"/>
<dbReference type="InterPro" id="IPR023997">
    <property type="entry name" value="TonB-dep_OMP_SusC/RagA_CS"/>
</dbReference>
<dbReference type="EMBL" id="JAOYOD010000001">
    <property type="protein sequence ID" value="MCV9389036.1"/>
    <property type="molecule type" value="Genomic_DNA"/>
</dbReference>
<evidence type="ECO:0000256" key="4">
    <source>
        <dbReference type="ARBA" id="ARBA00022692"/>
    </source>
</evidence>
<evidence type="ECO:0000256" key="3">
    <source>
        <dbReference type="ARBA" id="ARBA00022452"/>
    </source>
</evidence>
<keyword evidence="6 7" id="KW-0998">Cell outer membrane</keyword>
<name>A0ABT3CZA5_9BACT</name>
<reference evidence="11 12" key="1">
    <citation type="submission" date="2022-10" db="EMBL/GenBank/DDBJ databases">
        <title>Comparative genomics and taxonomic characterization of three novel marine species of genus Reichenbachiella exhibiting antioxidant and polysaccharide degradation activities.</title>
        <authorList>
            <person name="Muhammad N."/>
            <person name="Lee Y.-J."/>
            <person name="Ko J."/>
            <person name="Kim S.-G."/>
        </authorList>
    </citation>
    <scope>NUCLEOTIDE SEQUENCE [LARGE SCALE GENOMIC DNA]</scope>
    <source>
        <strain evidence="11 12">ABR2-5</strain>
    </source>
</reference>
<protein>
    <submittedName>
        <fullName evidence="11">SusC/RagA family TonB-linked outer membrane protein</fullName>
    </submittedName>
</protein>
<gene>
    <name evidence="11" type="ORF">N7U62_20345</name>
</gene>
<dbReference type="InterPro" id="IPR008969">
    <property type="entry name" value="CarboxyPept-like_regulatory"/>
</dbReference>
<comment type="caution">
    <text evidence="11">The sequence shown here is derived from an EMBL/GenBank/DDBJ whole genome shotgun (WGS) entry which is preliminary data.</text>
</comment>
<dbReference type="InterPro" id="IPR037066">
    <property type="entry name" value="Plug_dom_sf"/>
</dbReference>
<evidence type="ECO:0000256" key="7">
    <source>
        <dbReference type="PROSITE-ProRule" id="PRU01360"/>
    </source>
</evidence>
<keyword evidence="4 7" id="KW-0812">Transmembrane</keyword>
<dbReference type="Gene3D" id="2.40.170.20">
    <property type="entry name" value="TonB-dependent receptor, beta-barrel domain"/>
    <property type="match status" value="1"/>
</dbReference>
<dbReference type="Pfam" id="PF07715">
    <property type="entry name" value="Plug"/>
    <property type="match status" value="1"/>
</dbReference>
<evidence type="ECO:0000313" key="12">
    <source>
        <dbReference type="Proteomes" id="UP001300692"/>
    </source>
</evidence>
<dbReference type="Gene3D" id="2.60.40.1120">
    <property type="entry name" value="Carboxypeptidase-like, regulatory domain"/>
    <property type="match status" value="1"/>
</dbReference>
<dbReference type="Pfam" id="PF13715">
    <property type="entry name" value="CarbopepD_reg_2"/>
    <property type="match status" value="1"/>
</dbReference>
<dbReference type="NCBIfam" id="TIGR04056">
    <property type="entry name" value="OMP_RagA_SusC"/>
    <property type="match status" value="1"/>
</dbReference>
<comment type="similarity">
    <text evidence="7">Belongs to the TonB-dependent receptor family.</text>
</comment>
<feature type="chain" id="PRO_5046035500" evidence="9">
    <location>
        <begin position="22"/>
        <end position="1089"/>
    </location>
</feature>